<evidence type="ECO:0000313" key="2">
    <source>
        <dbReference type="WBParaSite" id="PTRK_0000788900.1"/>
    </source>
</evidence>
<dbReference type="AlphaFoldDB" id="A0A0N4ZIX5"/>
<dbReference type="Proteomes" id="UP000038045">
    <property type="component" value="Unplaced"/>
</dbReference>
<accession>A0A0N4ZIX5</accession>
<organism evidence="1 2">
    <name type="scientific">Parastrongyloides trichosuri</name>
    <name type="common">Possum-specific nematode worm</name>
    <dbReference type="NCBI Taxonomy" id="131310"/>
    <lineage>
        <taxon>Eukaryota</taxon>
        <taxon>Metazoa</taxon>
        <taxon>Ecdysozoa</taxon>
        <taxon>Nematoda</taxon>
        <taxon>Chromadorea</taxon>
        <taxon>Rhabditida</taxon>
        <taxon>Tylenchina</taxon>
        <taxon>Panagrolaimomorpha</taxon>
        <taxon>Strongyloidoidea</taxon>
        <taxon>Strongyloididae</taxon>
        <taxon>Parastrongyloides</taxon>
    </lineage>
</organism>
<dbReference type="WBParaSite" id="PTRK_0000788900.1">
    <property type="protein sequence ID" value="PTRK_0000788900.1"/>
    <property type="gene ID" value="PTRK_0000788900"/>
</dbReference>
<evidence type="ECO:0000313" key="1">
    <source>
        <dbReference type="Proteomes" id="UP000038045"/>
    </source>
</evidence>
<sequence>MSKIICSLGESQSQPFDSIRLFKEHVHQFHKCGNIRIGDLKFRCVQPFYSDKSNDSSVCKNNGPFTFTNVIRHYEKIHNFQRNEESESLSTVSSNSSRIRH</sequence>
<name>A0A0N4ZIX5_PARTI</name>
<protein>
    <submittedName>
        <fullName evidence="2">Uncharacterized protein</fullName>
    </submittedName>
</protein>
<reference evidence="2" key="1">
    <citation type="submission" date="2017-02" db="UniProtKB">
        <authorList>
            <consortium name="WormBaseParasite"/>
        </authorList>
    </citation>
    <scope>IDENTIFICATION</scope>
</reference>
<proteinExistence type="predicted"/>
<keyword evidence="1" id="KW-1185">Reference proteome</keyword>